<comment type="caution">
    <text evidence="1">The sequence shown here is derived from an EMBL/GenBank/DDBJ whole genome shotgun (WGS) entry which is preliminary data.</text>
</comment>
<dbReference type="EMBL" id="CADEHS020000010">
    <property type="protein sequence ID" value="CAG9946223.1"/>
    <property type="molecule type" value="Genomic_DNA"/>
</dbReference>
<sequence>MQNTPSLKTCFDELEETNGDDECEAWLSRFFDAKIELARFVATRRGIGRATEYIGFLKGSFNFSFRFKFSDGGPDAIIRFPKPGHTATFLRDEKVANEVQIMDYLSQNTTIPLPRVYSWGFTAESPQQFGPFIIMDYVEGTLLSTFLKKPMERDQEDIVLNPSIDDSKMNKIYRQIADYLLQLSQLTFTHIGAISKDGGTWSVTKRPLTYNMNELVTVAGYSADLFPTSTFDRAGDYLKSVAHEHLAHLWTQRNLADNSEIAQARFIARNRFAQLIPQYCIDDDGPFIPFCDDLRPSNMLIDPETLQITAVLDFEFTNAMPAQFTYDPPW</sequence>
<protein>
    <submittedName>
        <fullName evidence="1">Uncharacterized protein</fullName>
    </submittedName>
</protein>
<reference evidence="1" key="1">
    <citation type="submission" date="2020-04" db="EMBL/GenBank/DDBJ databases">
        <authorList>
            <person name="Broberg M."/>
        </authorList>
    </citation>
    <scope>NUCLEOTIDE SEQUENCE</scope>
</reference>
<reference evidence="1" key="2">
    <citation type="submission" date="2021-10" db="EMBL/GenBank/DDBJ databases">
        <authorList>
            <person name="Piombo E."/>
        </authorList>
    </citation>
    <scope>NUCLEOTIDE SEQUENCE</scope>
</reference>
<gene>
    <name evidence="1" type="ORF">CRV2_00005103</name>
</gene>
<evidence type="ECO:0000313" key="2">
    <source>
        <dbReference type="Proteomes" id="UP000836387"/>
    </source>
</evidence>
<evidence type="ECO:0000313" key="1">
    <source>
        <dbReference type="EMBL" id="CAG9946223.1"/>
    </source>
</evidence>
<name>A0ACA9TZ86_BIOOC</name>
<accession>A0ACA9TZ86</accession>
<dbReference type="Proteomes" id="UP000836387">
    <property type="component" value="Unassembled WGS sequence"/>
</dbReference>
<proteinExistence type="predicted"/>
<keyword evidence="2" id="KW-1185">Reference proteome</keyword>
<organism evidence="1 2">
    <name type="scientific">Clonostachys rosea f. rosea IK726</name>
    <dbReference type="NCBI Taxonomy" id="1349383"/>
    <lineage>
        <taxon>Eukaryota</taxon>
        <taxon>Fungi</taxon>
        <taxon>Dikarya</taxon>
        <taxon>Ascomycota</taxon>
        <taxon>Pezizomycotina</taxon>
        <taxon>Sordariomycetes</taxon>
        <taxon>Hypocreomycetidae</taxon>
        <taxon>Hypocreales</taxon>
        <taxon>Bionectriaceae</taxon>
        <taxon>Clonostachys</taxon>
    </lineage>
</organism>